<organism evidence="1 2">
    <name type="scientific">Penicillium daleae</name>
    <dbReference type="NCBI Taxonomy" id="63821"/>
    <lineage>
        <taxon>Eukaryota</taxon>
        <taxon>Fungi</taxon>
        <taxon>Dikarya</taxon>
        <taxon>Ascomycota</taxon>
        <taxon>Pezizomycotina</taxon>
        <taxon>Eurotiomycetes</taxon>
        <taxon>Eurotiomycetidae</taxon>
        <taxon>Eurotiales</taxon>
        <taxon>Aspergillaceae</taxon>
        <taxon>Penicillium</taxon>
    </lineage>
</organism>
<evidence type="ECO:0000313" key="1">
    <source>
        <dbReference type="EMBL" id="KAJ5439388.1"/>
    </source>
</evidence>
<sequence>MRSTLANYLGAKLAFQYEISKAYAVLDEENFAYQVTKLPMSINVTTACQKLDSSAGSKVTQRSKRNNVMGI</sequence>
<comment type="caution">
    <text evidence="1">The sequence shown here is derived from an EMBL/GenBank/DDBJ whole genome shotgun (WGS) entry which is preliminary data.</text>
</comment>
<proteinExistence type="predicted"/>
<dbReference type="EMBL" id="JAPVEA010000008">
    <property type="protein sequence ID" value="KAJ5439388.1"/>
    <property type="molecule type" value="Genomic_DNA"/>
</dbReference>
<protein>
    <submittedName>
        <fullName evidence="1">Uncharacterized protein</fullName>
    </submittedName>
</protein>
<reference evidence="1" key="1">
    <citation type="submission" date="2022-12" db="EMBL/GenBank/DDBJ databases">
        <authorList>
            <person name="Petersen C."/>
        </authorList>
    </citation>
    <scope>NUCLEOTIDE SEQUENCE</scope>
    <source>
        <strain evidence="1">IBT 16125</strain>
    </source>
</reference>
<name>A0AAD6C060_9EURO</name>
<accession>A0AAD6C060</accession>
<gene>
    <name evidence="1" type="ORF">N7458_010386</name>
</gene>
<evidence type="ECO:0000313" key="2">
    <source>
        <dbReference type="Proteomes" id="UP001213681"/>
    </source>
</evidence>
<dbReference type="RefSeq" id="XP_056762617.1">
    <property type="nucleotide sequence ID" value="XM_056913768.1"/>
</dbReference>
<dbReference type="GeneID" id="81604011"/>
<reference evidence="1" key="2">
    <citation type="journal article" date="2023" name="IMA Fungus">
        <title>Comparative genomic study of the Penicillium genus elucidates a diverse pangenome and 15 lateral gene transfer events.</title>
        <authorList>
            <person name="Petersen C."/>
            <person name="Sorensen T."/>
            <person name="Nielsen M.R."/>
            <person name="Sondergaard T.E."/>
            <person name="Sorensen J.L."/>
            <person name="Fitzpatrick D.A."/>
            <person name="Frisvad J.C."/>
            <person name="Nielsen K.L."/>
        </authorList>
    </citation>
    <scope>NUCLEOTIDE SEQUENCE</scope>
    <source>
        <strain evidence="1">IBT 16125</strain>
    </source>
</reference>
<dbReference type="Proteomes" id="UP001213681">
    <property type="component" value="Unassembled WGS sequence"/>
</dbReference>
<dbReference type="AlphaFoldDB" id="A0AAD6C060"/>
<keyword evidence="2" id="KW-1185">Reference proteome</keyword>